<comment type="caution">
    <text evidence="7">The sequence shown here is derived from an EMBL/GenBank/DDBJ whole genome shotgun (WGS) entry which is preliminary data.</text>
</comment>
<accession>A0ABV4UCZ0</accession>
<dbReference type="RefSeq" id="WP_418889938.1">
    <property type="nucleotide sequence ID" value="NZ_JBEUWX010000001.1"/>
</dbReference>
<protein>
    <recommendedName>
        <fullName evidence="4">Lipopolysaccharide export system protein LptA</fullName>
    </recommendedName>
</protein>
<dbReference type="HAMAP" id="MF_01914">
    <property type="entry name" value="LPS_assembly_LptA"/>
    <property type="match status" value="1"/>
</dbReference>
<evidence type="ECO:0000256" key="4">
    <source>
        <dbReference type="HAMAP-Rule" id="MF_01914"/>
    </source>
</evidence>
<dbReference type="EMBL" id="JBEUWX010000001">
    <property type="protein sequence ID" value="MFA9948764.1"/>
    <property type="molecule type" value="Genomic_DNA"/>
</dbReference>
<reference evidence="8" key="1">
    <citation type="submission" date="2024-06" db="EMBL/GenBank/DDBJ databases">
        <title>Radixoralia hellwigii gen. nov., sp nov., isolated from a root canal in the human oral cavity.</title>
        <authorList>
            <person name="Bartsch S."/>
            <person name="Wittmer A."/>
            <person name="Schulz A.-K."/>
            <person name="Neumann-Schaal M."/>
            <person name="Wolf J."/>
            <person name="Gronow S."/>
            <person name="Tennert C."/>
            <person name="Haecker G."/>
            <person name="Cieplik F."/>
            <person name="Al-Ahmad A."/>
        </authorList>
    </citation>
    <scope>NUCLEOTIDE SEQUENCE [LARGE SCALE GENOMIC DNA]</scope>
    <source>
        <strain evidence="8">Wk13</strain>
    </source>
</reference>
<dbReference type="PANTHER" id="PTHR36504">
    <property type="entry name" value="LIPOPOLYSACCHARIDE EXPORT SYSTEM PROTEIN LPTA"/>
    <property type="match status" value="1"/>
</dbReference>
<evidence type="ECO:0000313" key="7">
    <source>
        <dbReference type="EMBL" id="MFA9948764.1"/>
    </source>
</evidence>
<organism evidence="7 8">
    <name type="scientific">Dentiradicibacter hellwigii</name>
    <dbReference type="NCBI Taxonomy" id="3149053"/>
    <lineage>
        <taxon>Bacteria</taxon>
        <taxon>Pseudomonadati</taxon>
        <taxon>Pseudomonadota</taxon>
        <taxon>Betaproteobacteria</taxon>
        <taxon>Rhodocyclales</taxon>
        <taxon>Rhodocyclaceae</taxon>
        <taxon>Dentiradicibacter</taxon>
    </lineage>
</organism>
<dbReference type="Pfam" id="PF03968">
    <property type="entry name" value="LptD_N"/>
    <property type="match status" value="1"/>
</dbReference>
<evidence type="ECO:0000256" key="5">
    <source>
        <dbReference type="SAM" id="MobiDB-lite"/>
    </source>
</evidence>
<dbReference type="InterPro" id="IPR005653">
    <property type="entry name" value="OstA-like_N"/>
</dbReference>
<evidence type="ECO:0000256" key="1">
    <source>
        <dbReference type="ARBA" id="ARBA00022448"/>
    </source>
</evidence>
<gene>
    <name evidence="4 7" type="primary">lptA</name>
    <name evidence="7" type="ORF">ABCS64_00220</name>
</gene>
<dbReference type="InterPro" id="IPR052037">
    <property type="entry name" value="LPS_export_LptA"/>
</dbReference>
<evidence type="ECO:0000313" key="8">
    <source>
        <dbReference type="Proteomes" id="UP001574673"/>
    </source>
</evidence>
<dbReference type="PANTHER" id="PTHR36504:SF1">
    <property type="entry name" value="LIPOPOLYSACCHARIDE EXPORT SYSTEM PROTEIN LPTA"/>
    <property type="match status" value="1"/>
</dbReference>
<evidence type="ECO:0000256" key="2">
    <source>
        <dbReference type="ARBA" id="ARBA00022729"/>
    </source>
</evidence>
<evidence type="ECO:0000259" key="6">
    <source>
        <dbReference type="Pfam" id="PF03968"/>
    </source>
</evidence>
<dbReference type="InterPro" id="IPR014340">
    <property type="entry name" value="LptA"/>
</dbReference>
<dbReference type="NCBIfam" id="TIGR03002">
    <property type="entry name" value="outer_YhbN_LptA"/>
    <property type="match status" value="1"/>
</dbReference>
<comment type="similarity">
    <text evidence="4">Belongs to the LptA family.</text>
</comment>
<name>A0ABV4UCZ0_9RHOO</name>
<dbReference type="Gene3D" id="2.60.450.10">
    <property type="entry name" value="Lipopolysaccharide (LPS) transport protein A like domain"/>
    <property type="match status" value="1"/>
</dbReference>
<keyword evidence="2 4" id="KW-0732">Signal</keyword>
<feature type="region of interest" description="Disordered" evidence="5">
    <location>
        <begin position="174"/>
        <end position="204"/>
    </location>
</feature>
<sequence precursor="true">MKLPAQPIRLLTASLLVVLTCTAQAEKGDREKPINIIADRASADEINKVQIFEGNVVLTQGTIMLRTGKLVVTQDADGFQTGVATGGEKGLSYFRQKREGKDEYFEGQGERIVYHAREEKTELFSRAWVKSGADEVRGQYISYNALTEQYLATNSAGETKTAVGEKQARVRAIIQPKKKDSAPAPDSSAPLTLQPAANVNAPEQ</sequence>
<proteinExistence type="inferred from homology"/>
<comment type="subcellular location">
    <subcellularLocation>
        <location evidence="4">Periplasm</location>
    </subcellularLocation>
</comment>
<keyword evidence="8" id="KW-1185">Reference proteome</keyword>
<comment type="subunit">
    <text evidence="4">Component of the lipopolysaccharide transport and assembly complex.</text>
</comment>
<feature type="chain" id="PRO_5044907723" description="Lipopolysaccharide export system protein LptA" evidence="4">
    <location>
        <begin position="26"/>
        <end position="204"/>
    </location>
</feature>
<dbReference type="Proteomes" id="UP001574673">
    <property type="component" value="Unassembled WGS sequence"/>
</dbReference>
<feature type="domain" description="Organic solvent tolerance-like N-terminal" evidence="6">
    <location>
        <begin position="36"/>
        <end position="147"/>
    </location>
</feature>
<keyword evidence="3 4" id="KW-0574">Periplasm</keyword>
<comment type="function">
    <text evidence="4">Involved in the assembly of lipopolysaccharide (LPS). Required for the translocation of LPS from the inner membrane to the outer membrane.</text>
</comment>
<keyword evidence="1 4" id="KW-0813">Transport</keyword>
<feature type="signal peptide" evidence="4">
    <location>
        <begin position="1"/>
        <end position="25"/>
    </location>
</feature>
<feature type="compositionally biased region" description="Polar residues" evidence="5">
    <location>
        <begin position="189"/>
        <end position="204"/>
    </location>
</feature>
<evidence type="ECO:0000256" key="3">
    <source>
        <dbReference type="ARBA" id="ARBA00022764"/>
    </source>
</evidence>